<keyword evidence="2" id="KW-1185">Reference proteome</keyword>
<keyword evidence="1" id="KW-0255">Endonuclease</keyword>
<keyword evidence="1" id="KW-0378">Hydrolase</keyword>
<reference evidence="1" key="1">
    <citation type="submission" date="2024-09" db="EMBL/GenBank/DDBJ databases">
        <authorList>
            <person name="Gagne-Thivierge C."/>
        </authorList>
    </citation>
    <scope>NUCLEOTIDE SEQUENCE</scope>
    <source>
        <strain evidence="1">SC310</strain>
    </source>
</reference>
<dbReference type="Proteomes" id="UP001234913">
    <property type="component" value="Chromosome"/>
</dbReference>
<keyword evidence="1" id="KW-0540">Nuclease</keyword>
<name>A0ACD5FJ24_STAHY</name>
<evidence type="ECO:0000313" key="2">
    <source>
        <dbReference type="Proteomes" id="UP001234913"/>
    </source>
</evidence>
<dbReference type="EC" id="3.1.21.-" evidence="1"/>
<accession>A0ACD5FJ24</accession>
<protein>
    <submittedName>
        <fullName evidence="1">Restriction endonuclease subunit S</fullName>
        <ecNumber evidence="1">3.1.21.-</ecNumber>
    </submittedName>
</protein>
<dbReference type="EMBL" id="CP171742">
    <property type="protein sequence ID" value="XKR68193.1"/>
    <property type="molecule type" value="Genomic_DNA"/>
</dbReference>
<evidence type="ECO:0000313" key="1">
    <source>
        <dbReference type="EMBL" id="XKR68193.1"/>
    </source>
</evidence>
<proteinExistence type="predicted"/>
<gene>
    <name evidence="1" type="ORF">QUC96_006815</name>
</gene>
<sequence>MSREMKDSGIEWIGKIPEDWEVVKLGVVADISTGNTPTDPDNIKYSKSEGVDWLKTNNLLGVDGVSNSSLKIKEQYISEARLTNPRSVLITCIGDIGKLGYTSKPVAFNQQINSITFTKDIVYWKYGMYALYSQREQQESFANGNVLKILNRENQKKVVITVPKDINKQIKISNALDKICLYIRKLVDKTQLSIKELKKYKQSLITEAVTKGFDSTVEMKDSGIEWIGKIPKHWQTIKMKYLLSTPLLYGANEPGVPYQEDLPRYIRITDILNNNKLSDINKLSLSLEKAKSFFLKENDILFARSGASVGKTFLISKENVNDTFAGYLIKASFKDNVNAKYIFLFTQSYAFENWKNAITIQSTIQNIGANRYNNLIISLPTYEEQQQIVQYLDSKISAIDNIIADKTKVIEELENYKKSLIYEYVTGKKEV</sequence>
<organism evidence="1 2">
    <name type="scientific">Staphylococcus hyicus</name>
    <dbReference type="NCBI Taxonomy" id="1284"/>
    <lineage>
        <taxon>Bacteria</taxon>
        <taxon>Bacillati</taxon>
        <taxon>Bacillota</taxon>
        <taxon>Bacilli</taxon>
        <taxon>Bacillales</taxon>
        <taxon>Staphylococcaceae</taxon>
        <taxon>Staphylococcus</taxon>
    </lineage>
</organism>